<gene>
    <name evidence="3" type="ORF">Bca52824_094024</name>
</gene>
<accession>A0A8X7TL67</accession>
<dbReference type="InterPro" id="IPR014729">
    <property type="entry name" value="Rossmann-like_a/b/a_fold"/>
</dbReference>
<evidence type="ECO:0000256" key="2">
    <source>
        <dbReference type="ARBA" id="ARBA00022694"/>
    </source>
</evidence>
<proteinExistence type="predicted"/>
<keyword evidence="2" id="KW-0819">tRNA processing</keyword>
<dbReference type="PANTHER" id="PTHR20882:SF14">
    <property type="entry name" value="CYTOPLASMIC TRNA 2-THIOLATION PROTEIN 2"/>
    <property type="match status" value="1"/>
</dbReference>
<dbReference type="AlphaFoldDB" id="A0A8X7TL67"/>
<dbReference type="GO" id="GO:0016783">
    <property type="term" value="F:sulfurtransferase activity"/>
    <property type="evidence" value="ECO:0007669"/>
    <property type="project" value="TreeGrafter"/>
</dbReference>
<evidence type="ECO:0000313" key="4">
    <source>
        <dbReference type="Proteomes" id="UP000886595"/>
    </source>
</evidence>
<dbReference type="SUPFAM" id="SSF52402">
    <property type="entry name" value="Adenine nucleotide alpha hydrolases-like"/>
    <property type="match status" value="1"/>
</dbReference>
<organism evidence="3 4">
    <name type="scientific">Brassica carinata</name>
    <name type="common">Ethiopian mustard</name>
    <name type="synonym">Abyssinian cabbage</name>
    <dbReference type="NCBI Taxonomy" id="52824"/>
    <lineage>
        <taxon>Eukaryota</taxon>
        <taxon>Viridiplantae</taxon>
        <taxon>Streptophyta</taxon>
        <taxon>Embryophyta</taxon>
        <taxon>Tracheophyta</taxon>
        <taxon>Spermatophyta</taxon>
        <taxon>Magnoliopsida</taxon>
        <taxon>eudicotyledons</taxon>
        <taxon>Gunneridae</taxon>
        <taxon>Pentapetalae</taxon>
        <taxon>rosids</taxon>
        <taxon>malvids</taxon>
        <taxon>Brassicales</taxon>
        <taxon>Brassicaceae</taxon>
        <taxon>Brassiceae</taxon>
        <taxon>Brassica</taxon>
    </lineage>
</organism>
<name>A0A8X7TL67_BRACI</name>
<evidence type="ECO:0000313" key="3">
    <source>
        <dbReference type="EMBL" id="KAG2244131.1"/>
    </source>
</evidence>
<dbReference type="OrthoDB" id="1472603at2759"/>
<evidence type="ECO:0000256" key="1">
    <source>
        <dbReference type="ARBA" id="ARBA00022490"/>
    </source>
</evidence>
<comment type="caution">
    <text evidence="3">The sequence shown here is derived from an EMBL/GenBank/DDBJ whole genome shotgun (WGS) entry which is preliminary data.</text>
</comment>
<evidence type="ECO:0008006" key="5">
    <source>
        <dbReference type="Google" id="ProtNLM"/>
    </source>
</evidence>
<dbReference type="EMBL" id="JAAMPC010000106">
    <property type="protein sequence ID" value="KAG2244131.1"/>
    <property type="molecule type" value="Genomic_DNA"/>
</dbReference>
<protein>
    <recommendedName>
        <fullName evidence="5">Cytoplasmic tRNA 2-thiolation protein 2</fullName>
    </recommendedName>
</protein>
<dbReference type="Gene3D" id="3.40.50.620">
    <property type="entry name" value="HUPs"/>
    <property type="match status" value="2"/>
</dbReference>
<dbReference type="GO" id="GO:0002143">
    <property type="term" value="P:tRNA wobble position uridine thiolation"/>
    <property type="evidence" value="ECO:0007669"/>
    <property type="project" value="TreeGrafter"/>
</dbReference>
<dbReference type="PANTHER" id="PTHR20882">
    <property type="entry name" value="CYTOPLASMIC TRNA 2-THIOLATION PROTEIN 2"/>
    <property type="match status" value="1"/>
</dbReference>
<dbReference type="Proteomes" id="UP000886595">
    <property type="component" value="Unassembled WGS sequence"/>
</dbReference>
<sequence>MACNSSGCESVAMAVTRPESVCLKCGSDYGRFCADCFRSNVFGKFRLADTSHAMITPSDNVLVAFSGGSSSRLILCFSFVHEWQVAFKNYEASRDRSLPVFGVGVAFVDESLALFTKTSDAIALIRLHLLSISMLFPSKACLVQTLLKQGIGLPFGCCLCRRFGWLIIERFGWLVDARWKVPIVLPLRDCVWQEITRFCHLDGLKTVELPRHPQSGINDLVSSFVALLKEENPSRECTIVRTAAKLTPFHFNKIPERDDSNVPLATQRRLKKFNLKYDGSMTTESFCPICKGPLNGSDSSEGCHESDALYAACCSSCRFQILPQDGVSSLEHFDSLLPHHMVSQVKKHHQKVDSQTYLR</sequence>
<dbReference type="InterPro" id="IPR019407">
    <property type="entry name" value="CTU2"/>
</dbReference>
<dbReference type="GO" id="GO:0005829">
    <property type="term" value="C:cytosol"/>
    <property type="evidence" value="ECO:0007669"/>
    <property type="project" value="TreeGrafter"/>
</dbReference>
<keyword evidence="4" id="KW-1185">Reference proteome</keyword>
<keyword evidence="1" id="KW-0963">Cytoplasm</keyword>
<reference evidence="3 4" key="1">
    <citation type="submission" date="2020-02" db="EMBL/GenBank/DDBJ databases">
        <authorList>
            <person name="Ma Q."/>
            <person name="Huang Y."/>
            <person name="Song X."/>
            <person name="Pei D."/>
        </authorList>
    </citation>
    <scope>NUCLEOTIDE SEQUENCE [LARGE SCALE GENOMIC DNA]</scope>
    <source>
        <strain evidence="3">Sxm20200214</strain>
        <tissue evidence="3">Leaf</tissue>
    </source>
</reference>
<dbReference type="GO" id="GO:0000049">
    <property type="term" value="F:tRNA binding"/>
    <property type="evidence" value="ECO:0007669"/>
    <property type="project" value="InterPro"/>
</dbReference>